<dbReference type="Pfam" id="PF04965">
    <property type="entry name" value="GPW_gp25"/>
    <property type="match status" value="1"/>
</dbReference>
<gene>
    <name evidence="2" type="ORF">ALP23_100695</name>
</gene>
<dbReference type="InterPro" id="IPR017737">
    <property type="entry name" value="TssE1-like"/>
</dbReference>
<evidence type="ECO:0000313" key="3">
    <source>
        <dbReference type="Proteomes" id="UP000271152"/>
    </source>
</evidence>
<dbReference type="InterPro" id="IPR053176">
    <property type="entry name" value="T6SS_TssE1-like"/>
</dbReference>
<evidence type="ECO:0000313" key="2">
    <source>
        <dbReference type="EMBL" id="RMU69995.1"/>
    </source>
</evidence>
<sequence length="137" mass="15340">MMMNPKGSLFQRLAGDVLQQQSFDKEEQLMMLISAHLTKMLGTRAGSVKMLPDYGLPDLNNMGLSLDDTLRHSRMIIEKMIRTYEPRLFDVHVTVEEHEGCLLRRTFSIGAALDIAGVKKSIRFSAMLGGDGKISII</sequence>
<dbReference type="PANTHER" id="PTHR38595">
    <property type="entry name" value="CYTOPLASMIC PROTEIN-RELATED"/>
    <property type="match status" value="1"/>
</dbReference>
<feature type="domain" description="IraD/Gp25-like" evidence="1">
    <location>
        <begin position="32"/>
        <end position="113"/>
    </location>
</feature>
<reference evidence="2 3" key="1">
    <citation type="submission" date="2018-08" db="EMBL/GenBank/DDBJ databases">
        <title>Recombination of ecologically and evolutionarily significant loci maintains genetic cohesion in the Pseudomonas syringae species complex.</title>
        <authorList>
            <person name="Dillon M."/>
            <person name="Thakur S."/>
            <person name="Almeida R.N.D."/>
            <person name="Weir B.S."/>
            <person name="Guttman D.S."/>
        </authorList>
    </citation>
    <scope>NUCLEOTIDE SEQUENCE [LARGE SCALE GENOMIC DNA]</scope>
    <source>
        <strain evidence="2 3">ICMP 11947</strain>
    </source>
</reference>
<name>A0A3M5WK08_9PSED</name>
<dbReference type="Gene3D" id="3.10.450.40">
    <property type="match status" value="1"/>
</dbReference>
<dbReference type="AlphaFoldDB" id="A0A3M5WK08"/>
<organism evidence="2 3">
    <name type="scientific">Pseudomonas syringae pv. apii</name>
    <dbReference type="NCBI Taxonomy" id="81036"/>
    <lineage>
        <taxon>Bacteria</taxon>
        <taxon>Pseudomonadati</taxon>
        <taxon>Pseudomonadota</taxon>
        <taxon>Gammaproteobacteria</taxon>
        <taxon>Pseudomonadales</taxon>
        <taxon>Pseudomonadaceae</taxon>
        <taxon>Pseudomonas</taxon>
    </lineage>
</organism>
<dbReference type="PANTHER" id="PTHR38595:SF1">
    <property type="entry name" value="TYPE VI SECRETION SYSTEM COMPONENT TSSE1"/>
    <property type="match status" value="1"/>
</dbReference>
<accession>A0A3M5WK08</accession>
<proteinExistence type="predicted"/>
<evidence type="ECO:0000259" key="1">
    <source>
        <dbReference type="Pfam" id="PF04965"/>
    </source>
</evidence>
<dbReference type="NCBIfam" id="TIGR03357">
    <property type="entry name" value="VI_zyme"/>
    <property type="match status" value="1"/>
</dbReference>
<dbReference type="SUPFAM" id="SSF160719">
    <property type="entry name" value="gpW/gp25-like"/>
    <property type="match status" value="1"/>
</dbReference>
<comment type="caution">
    <text evidence="2">The sequence shown here is derived from an EMBL/GenBank/DDBJ whole genome shotgun (WGS) entry which is preliminary data.</text>
</comment>
<protein>
    <submittedName>
        <fullName evidence="2">Type VI secretion system protein EvpE</fullName>
    </submittedName>
</protein>
<dbReference type="EMBL" id="RBUG01000116">
    <property type="protein sequence ID" value="RMU69995.1"/>
    <property type="molecule type" value="Genomic_DNA"/>
</dbReference>
<dbReference type="InterPro" id="IPR007048">
    <property type="entry name" value="IraD/Gp25-like"/>
</dbReference>
<dbReference type="Proteomes" id="UP000271152">
    <property type="component" value="Unassembled WGS sequence"/>
</dbReference>